<evidence type="ECO:0000313" key="4">
    <source>
        <dbReference type="Proteomes" id="UP000807353"/>
    </source>
</evidence>
<dbReference type="InterPro" id="IPR049233">
    <property type="entry name" value="DUF6830"/>
</dbReference>
<dbReference type="Pfam" id="PF20722">
    <property type="entry name" value="DUF6830"/>
    <property type="match status" value="1"/>
</dbReference>
<dbReference type="AlphaFoldDB" id="A0A9P6CBR3"/>
<evidence type="ECO:0000256" key="1">
    <source>
        <dbReference type="SAM" id="MobiDB-lite"/>
    </source>
</evidence>
<reference evidence="3" key="1">
    <citation type="submission" date="2020-11" db="EMBL/GenBank/DDBJ databases">
        <authorList>
            <consortium name="DOE Joint Genome Institute"/>
            <person name="Ahrendt S."/>
            <person name="Riley R."/>
            <person name="Andreopoulos W."/>
            <person name="Labutti K."/>
            <person name="Pangilinan J."/>
            <person name="Ruiz-Duenas F.J."/>
            <person name="Barrasa J.M."/>
            <person name="Sanchez-Garcia M."/>
            <person name="Camarero S."/>
            <person name="Miyauchi S."/>
            <person name="Serrano A."/>
            <person name="Linde D."/>
            <person name="Babiker R."/>
            <person name="Drula E."/>
            <person name="Ayuso-Fernandez I."/>
            <person name="Pacheco R."/>
            <person name="Padilla G."/>
            <person name="Ferreira P."/>
            <person name="Barriuso J."/>
            <person name="Kellner H."/>
            <person name="Castanera R."/>
            <person name="Alfaro M."/>
            <person name="Ramirez L."/>
            <person name="Pisabarro A.G."/>
            <person name="Kuo A."/>
            <person name="Tritt A."/>
            <person name="Lipzen A."/>
            <person name="He G."/>
            <person name="Yan M."/>
            <person name="Ng V."/>
            <person name="Cullen D."/>
            <person name="Martin F."/>
            <person name="Rosso M.-N."/>
            <person name="Henrissat B."/>
            <person name="Hibbett D."/>
            <person name="Martinez A.T."/>
            <person name="Grigoriev I.V."/>
        </authorList>
    </citation>
    <scope>NUCLEOTIDE SEQUENCE</scope>
    <source>
        <strain evidence="3">CBS 247.69</strain>
    </source>
</reference>
<protein>
    <recommendedName>
        <fullName evidence="2">DUF6830 domain-containing protein</fullName>
    </recommendedName>
</protein>
<name>A0A9P6CBR3_9AGAR</name>
<dbReference type="EMBL" id="MU150730">
    <property type="protein sequence ID" value="KAF9455364.1"/>
    <property type="molecule type" value="Genomic_DNA"/>
</dbReference>
<evidence type="ECO:0000259" key="2">
    <source>
        <dbReference type="Pfam" id="PF20722"/>
    </source>
</evidence>
<dbReference type="Pfam" id="PF18759">
    <property type="entry name" value="Plavaka"/>
    <property type="match status" value="1"/>
</dbReference>
<proteinExistence type="predicted"/>
<dbReference type="Proteomes" id="UP000807353">
    <property type="component" value="Unassembled WGS sequence"/>
</dbReference>
<accession>A0A9P6CBR3</accession>
<evidence type="ECO:0000313" key="3">
    <source>
        <dbReference type="EMBL" id="KAF9455364.1"/>
    </source>
</evidence>
<dbReference type="InterPro" id="IPR041078">
    <property type="entry name" value="Plavaka"/>
</dbReference>
<gene>
    <name evidence="3" type="ORF">BDZ94DRAFT_1316309</name>
</gene>
<sequence>MAEEIEHYRLQQKRSMEVPTSVPLDDTNQQWLQEDELMDVDESSDMDIEPEDVKELFVERFEGAAAKYKGGTTFMDEFDNDVHASKRTENLYYPFASRDEWELASYLLRSDLSVASINTFLSLSLIKQLGLSFHTSKELRGRAEMLPKGPEWLCKPWKTNVPTKTSTQLFYRDPLECIQSLLHHPLLKDHMHFTPLRVFETAAKTMRVYNEWMTGDVAWQMQEKLRPGATLLGTILSSDKTNITTMTGGRMAHPLLLSLANINMGFRMKASNNAFVLLALLPVPNFIHPESTVRGMLENRLIHECLDFILQPLKVAAEVGIMMSDPLGQLRYTFTALAAYIVDTPESAVLAGVSVKTSSVTMATYRQLGDSFQHEPRTASTTLAQLADLETIVNPWDLKEYKKLSLEKYHLNGVHRPFWRDWPMAEPCQFLTPEPLHHWHKMFWDHDAKWCIHAVGGAEIDFRFSILHPHTAYRHFGTGISKLNQVTGREHRDIQRYIIAVIAGAVSKKFLIAVRALMDFRYLAQAPQMTEDVCQHIESALKEFHDNKDAIIKTGARTGKKKKVKDWAIPKLEFLQSVVPNIRNNGAAIQWSADITERAHITEIKNPSSSGNNQNLESQICRYLDREDKCRRFDLATAVREARLNFCDLPDNSAKIDDNDEDNEDNEQFEIVNTTASLLSNIDPTHPLTGTTRINADYFQLSANLQHISSSDASHLPRTFLGANTALHLARDPSFKRMSVDDTAKMFNLPDLHCAIIDYLNLGSGVNPPASGRRIATSESPMPLGVKALEVWTKVRLQNHAYYPPHDTLPAQTINVFPPSQAWPVGHSDTVLINTDQDKIWPGSGLDGHCAVQLKLIFRIVSASRTKTLAGAEHFLAYAQQFNIVSQTNRGMPASAGPHPDPVTGMFVLKRAWRSDKTMIGNIIHLSQKQF</sequence>
<organism evidence="3 4">
    <name type="scientific">Collybia nuda</name>
    <dbReference type="NCBI Taxonomy" id="64659"/>
    <lineage>
        <taxon>Eukaryota</taxon>
        <taxon>Fungi</taxon>
        <taxon>Dikarya</taxon>
        <taxon>Basidiomycota</taxon>
        <taxon>Agaricomycotina</taxon>
        <taxon>Agaricomycetes</taxon>
        <taxon>Agaricomycetidae</taxon>
        <taxon>Agaricales</taxon>
        <taxon>Tricholomatineae</taxon>
        <taxon>Clitocybaceae</taxon>
        <taxon>Collybia</taxon>
    </lineage>
</organism>
<feature type="region of interest" description="Disordered" evidence="1">
    <location>
        <begin position="1"/>
        <end position="28"/>
    </location>
</feature>
<keyword evidence="4" id="KW-1185">Reference proteome</keyword>
<dbReference type="OrthoDB" id="3232986at2759"/>
<feature type="domain" description="DUF6830" evidence="2">
    <location>
        <begin position="697"/>
        <end position="853"/>
    </location>
</feature>
<comment type="caution">
    <text evidence="3">The sequence shown here is derived from an EMBL/GenBank/DDBJ whole genome shotgun (WGS) entry which is preliminary data.</text>
</comment>